<feature type="compositionally biased region" description="Basic and acidic residues" evidence="1">
    <location>
        <begin position="409"/>
        <end position="425"/>
    </location>
</feature>
<proteinExistence type="predicted"/>
<name>A0ABM8XFM2_9BURK</name>
<gene>
    <name evidence="3" type="ORF">LMG32289_04223</name>
</gene>
<dbReference type="SUPFAM" id="SSF50494">
    <property type="entry name" value="Trypsin-like serine proteases"/>
    <property type="match status" value="1"/>
</dbReference>
<dbReference type="RefSeq" id="WP_223991764.1">
    <property type="nucleotide sequence ID" value="NZ_CAJZAG010000008.1"/>
</dbReference>
<comment type="caution">
    <text evidence="3">The sequence shown here is derived from an EMBL/GenBank/DDBJ whole genome shotgun (WGS) entry which is preliminary data.</text>
</comment>
<feature type="region of interest" description="Disordered" evidence="1">
    <location>
        <begin position="409"/>
        <end position="473"/>
    </location>
</feature>
<evidence type="ECO:0008006" key="5">
    <source>
        <dbReference type="Google" id="ProtNLM"/>
    </source>
</evidence>
<reference evidence="3 4" key="1">
    <citation type="submission" date="2021-08" db="EMBL/GenBank/DDBJ databases">
        <authorList>
            <person name="Peeters C."/>
        </authorList>
    </citation>
    <scope>NUCLEOTIDE SEQUENCE [LARGE SCALE GENOMIC DNA]</scope>
    <source>
        <strain evidence="3 4">LMG 32289</strain>
    </source>
</reference>
<feature type="chain" id="PRO_5045316689" description="Trypsin-like serine protease" evidence="2">
    <location>
        <begin position="25"/>
        <end position="473"/>
    </location>
</feature>
<dbReference type="InterPro" id="IPR009003">
    <property type="entry name" value="Peptidase_S1_PA"/>
</dbReference>
<evidence type="ECO:0000256" key="1">
    <source>
        <dbReference type="SAM" id="MobiDB-lite"/>
    </source>
</evidence>
<evidence type="ECO:0000313" key="4">
    <source>
        <dbReference type="Proteomes" id="UP000706525"/>
    </source>
</evidence>
<dbReference type="Proteomes" id="UP000706525">
    <property type="component" value="Unassembled WGS sequence"/>
</dbReference>
<sequence>MGFRHRYALVVTVLAGLAAVPVSAAPPITSTPLVAAQMTYWRGTNRECSGTLVTPRVMVTAGRCVPRGKEHRSFYLRAGGVLAKGRSVSLPGRTGPIGDFGIVMLEHPYPGASEETVASIPSYRQEYAALVDGNADLTHGTRLVAYVNDRGHPLASALPRRLPYYLSYDHPTGDGHTAARSLMYRSFAGYRAREPERLDAGSPHPLLSGAVLRLAGARGYTDADLDDALLLTAGLATDRAQHVGSPIREGDMGGGVFYLDGAGREWLVGSVLGPETHVRLSLYWPWVFDTLMRFGMRADAVKLARKVLGTAAWDPKTMQGVIGEIYVHDNPVNGAVEFFRRLATGKYDPLPQDRHDSLCWEYLGTRLPDAQQATTRFYRLDTQRLAAVGDIYVVTDWYTQEAAYYQRRDAGGEDVGQDHPIEKADSPSWRYLGSDLPARQMKGAPAESRKVRPASSAACAACRSSDRSRHASR</sequence>
<keyword evidence="4" id="KW-1185">Reference proteome</keyword>
<feature type="compositionally biased region" description="Basic and acidic residues" evidence="1">
    <location>
        <begin position="464"/>
        <end position="473"/>
    </location>
</feature>
<organism evidence="3 4">
    <name type="scientific">Cupriavidus pampae</name>
    <dbReference type="NCBI Taxonomy" id="659251"/>
    <lineage>
        <taxon>Bacteria</taxon>
        <taxon>Pseudomonadati</taxon>
        <taxon>Pseudomonadota</taxon>
        <taxon>Betaproteobacteria</taxon>
        <taxon>Burkholderiales</taxon>
        <taxon>Burkholderiaceae</taxon>
        <taxon>Cupriavidus</taxon>
    </lineage>
</organism>
<evidence type="ECO:0000313" key="3">
    <source>
        <dbReference type="EMBL" id="CAG9178930.1"/>
    </source>
</evidence>
<protein>
    <recommendedName>
        <fullName evidence="5">Trypsin-like serine protease</fullName>
    </recommendedName>
</protein>
<accession>A0ABM8XFM2</accession>
<dbReference type="Gene3D" id="3.30.160.280">
    <property type="match status" value="2"/>
</dbReference>
<feature type="compositionally biased region" description="Low complexity" evidence="1">
    <location>
        <begin position="454"/>
        <end position="463"/>
    </location>
</feature>
<dbReference type="EMBL" id="CAJZAG010000008">
    <property type="protein sequence ID" value="CAG9178930.1"/>
    <property type="molecule type" value="Genomic_DNA"/>
</dbReference>
<feature type="signal peptide" evidence="2">
    <location>
        <begin position="1"/>
        <end position="24"/>
    </location>
</feature>
<keyword evidence="2" id="KW-0732">Signal</keyword>
<evidence type="ECO:0000256" key="2">
    <source>
        <dbReference type="SAM" id="SignalP"/>
    </source>
</evidence>